<dbReference type="Pfam" id="PF00672">
    <property type="entry name" value="HAMP"/>
    <property type="match status" value="1"/>
</dbReference>
<dbReference type="PANTHER" id="PTHR32089:SF112">
    <property type="entry name" value="LYSOZYME-LIKE PROTEIN-RELATED"/>
    <property type="match status" value="1"/>
</dbReference>
<feature type="domain" description="Methyl-accepting transducer" evidence="5">
    <location>
        <begin position="147"/>
        <end position="383"/>
    </location>
</feature>
<feature type="transmembrane region" description="Helical" evidence="4">
    <location>
        <begin position="20"/>
        <end position="41"/>
    </location>
</feature>
<dbReference type="PANTHER" id="PTHR32089">
    <property type="entry name" value="METHYL-ACCEPTING CHEMOTAXIS PROTEIN MCPB"/>
    <property type="match status" value="1"/>
</dbReference>
<dbReference type="SUPFAM" id="SSF58104">
    <property type="entry name" value="Methyl-accepting chemotaxis protein (MCP) signaling domain"/>
    <property type="match status" value="1"/>
</dbReference>
<dbReference type="PROSITE" id="PS50111">
    <property type="entry name" value="CHEMOTAXIS_TRANSDUC_2"/>
    <property type="match status" value="1"/>
</dbReference>
<feature type="transmembrane region" description="Helical" evidence="4">
    <location>
        <begin position="66"/>
        <end position="86"/>
    </location>
</feature>
<evidence type="ECO:0000259" key="6">
    <source>
        <dbReference type="PROSITE" id="PS50885"/>
    </source>
</evidence>
<keyword evidence="4" id="KW-1133">Transmembrane helix</keyword>
<evidence type="ECO:0000256" key="1">
    <source>
        <dbReference type="ARBA" id="ARBA00023224"/>
    </source>
</evidence>
<evidence type="ECO:0000256" key="2">
    <source>
        <dbReference type="ARBA" id="ARBA00029447"/>
    </source>
</evidence>
<dbReference type="InterPro" id="IPR004089">
    <property type="entry name" value="MCPsignal_dom"/>
</dbReference>
<organism evidence="7 8">
    <name type="scientific">Limnobacter litoralis</name>
    <dbReference type="NCBI Taxonomy" id="481366"/>
    <lineage>
        <taxon>Bacteria</taxon>
        <taxon>Pseudomonadati</taxon>
        <taxon>Pseudomonadota</taxon>
        <taxon>Betaproteobacteria</taxon>
        <taxon>Burkholderiales</taxon>
        <taxon>Burkholderiaceae</taxon>
        <taxon>Limnobacter</taxon>
    </lineage>
</organism>
<dbReference type="PROSITE" id="PS50885">
    <property type="entry name" value="HAMP"/>
    <property type="match status" value="1"/>
</dbReference>
<dbReference type="SMART" id="SM00304">
    <property type="entry name" value="HAMP"/>
    <property type="match status" value="2"/>
</dbReference>
<evidence type="ECO:0000313" key="7">
    <source>
        <dbReference type="EMBL" id="GLR26711.1"/>
    </source>
</evidence>
<dbReference type="PRINTS" id="PR00260">
    <property type="entry name" value="CHEMTRNSDUCR"/>
</dbReference>
<accession>A0ABQ5YTU6</accession>
<dbReference type="Gene3D" id="1.10.287.950">
    <property type="entry name" value="Methyl-accepting chemotaxis protein"/>
    <property type="match status" value="1"/>
</dbReference>
<keyword evidence="4" id="KW-0812">Transmembrane</keyword>
<dbReference type="EMBL" id="BSOJ01000017">
    <property type="protein sequence ID" value="GLR26711.1"/>
    <property type="molecule type" value="Genomic_DNA"/>
</dbReference>
<evidence type="ECO:0000313" key="8">
    <source>
        <dbReference type="Proteomes" id="UP001156664"/>
    </source>
</evidence>
<keyword evidence="8" id="KW-1185">Reference proteome</keyword>
<feature type="domain" description="HAMP" evidence="6">
    <location>
        <begin position="88"/>
        <end position="142"/>
    </location>
</feature>
<evidence type="ECO:0000259" key="5">
    <source>
        <dbReference type="PROSITE" id="PS50111"/>
    </source>
</evidence>
<comment type="similarity">
    <text evidence="2">Belongs to the methyl-accepting chemotaxis (MCP) protein family.</text>
</comment>
<evidence type="ECO:0000256" key="4">
    <source>
        <dbReference type="SAM" id="Phobius"/>
    </source>
</evidence>
<name>A0ABQ5YTU6_9BURK</name>
<reference evidence="8" key="1">
    <citation type="journal article" date="2019" name="Int. J. Syst. Evol. Microbiol.">
        <title>The Global Catalogue of Microorganisms (GCM) 10K type strain sequencing project: providing services to taxonomists for standard genome sequencing and annotation.</title>
        <authorList>
            <consortium name="The Broad Institute Genomics Platform"/>
            <consortium name="The Broad Institute Genome Sequencing Center for Infectious Disease"/>
            <person name="Wu L."/>
            <person name="Ma J."/>
        </authorList>
    </citation>
    <scope>NUCLEOTIDE SEQUENCE [LARGE SCALE GENOMIC DNA]</scope>
    <source>
        <strain evidence="8">NBRC 105857</strain>
    </source>
</reference>
<dbReference type="Pfam" id="PF00015">
    <property type="entry name" value="MCPsignal"/>
    <property type="match status" value="1"/>
</dbReference>
<proteinExistence type="inferred from homology"/>
<dbReference type="InterPro" id="IPR003660">
    <property type="entry name" value="HAMP_dom"/>
</dbReference>
<dbReference type="SMART" id="SM00283">
    <property type="entry name" value="MA"/>
    <property type="match status" value="1"/>
</dbReference>
<dbReference type="CDD" id="cd06225">
    <property type="entry name" value="HAMP"/>
    <property type="match status" value="1"/>
</dbReference>
<dbReference type="Proteomes" id="UP001156664">
    <property type="component" value="Unassembled WGS sequence"/>
</dbReference>
<comment type="caution">
    <text evidence="7">The sequence shown here is derived from an EMBL/GenBank/DDBJ whole genome shotgun (WGS) entry which is preliminary data.</text>
</comment>
<gene>
    <name evidence="7" type="ORF">GCM10007875_18010</name>
</gene>
<sequence length="591" mass="64821">MKHLYEAVEKGVFNTLSKKILGNVATPVLVAAGGLGGMYYWGQSLLQSLPAANAALVAQKTSELQWIVGTSAGLTLLGGVGAFLYLRHLVVRPVHTLRDRMAELASGRGDLSVDLPQTTHDELRELAKHYNAFMENLRNIVHEIRRMTAQVSMESMQVEGGLKDASKAAESQGMMTREIYDAATQASEAMSRVADNASYLAQATDEHLKTVNGSYSELLNVTQEMSVATDSLARFEHTVKALADNGKGIESIVRLISEISDQTNLLALNAAIEAARAGEQGRGFAVVADEVRGLAERVKQATGNIRTNIDSMLKLVDKTEDETQTIHNNIAQSQKTVLSSAERFAAMVQSFEQMNHQISDVSQQVGTVRSVNDEVSSKVSVIRETASSVIARTVESEKSSNELGVATERIKEMVAKFKIGRGTYERIVSRAKSAAEELAEVLAQAQQQGLNVFDDNYRPIPNTNPPKFNTVYDKQVESGMQRVFDKVLETAPGVVYTLAVDHNGYAPAHNTKFSKPVTGDLKRDILESRNKRKFTDTVGLRAGKSEDEWLLQTYRRDTGEVLNDLSVPVWVNGRHWGGIRLGFSPNLLIND</sequence>
<protein>
    <submittedName>
        <fullName evidence="7">Methyl-accepting chemotaxis protein</fullName>
    </submittedName>
</protein>
<dbReference type="InterPro" id="IPR004090">
    <property type="entry name" value="Chemotax_Me-accpt_rcpt"/>
</dbReference>
<keyword evidence="4" id="KW-0472">Membrane</keyword>
<dbReference type="RefSeq" id="WP_284281355.1">
    <property type="nucleotide sequence ID" value="NZ_BSOJ01000017.1"/>
</dbReference>
<keyword evidence="1 3" id="KW-0807">Transducer</keyword>
<evidence type="ECO:0000256" key="3">
    <source>
        <dbReference type="PROSITE-ProRule" id="PRU00284"/>
    </source>
</evidence>